<evidence type="ECO:0000313" key="3">
    <source>
        <dbReference type="Proteomes" id="UP000507470"/>
    </source>
</evidence>
<dbReference type="SUPFAM" id="SSF47986">
    <property type="entry name" value="DEATH domain"/>
    <property type="match status" value="1"/>
</dbReference>
<organism evidence="2 3">
    <name type="scientific">Mytilus coruscus</name>
    <name type="common">Sea mussel</name>
    <dbReference type="NCBI Taxonomy" id="42192"/>
    <lineage>
        <taxon>Eukaryota</taxon>
        <taxon>Metazoa</taxon>
        <taxon>Spiralia</taxon>
        <taxon>Lophotrochozoa</taxon>
        <taxon>Mollusca</taxon>
        <taxon>Bivalvia</taxon>
        <taxon>Autobranchia</taxon>
        <taxon>Pteriomorphia</taxon>
        <taxon>Mytilida</taxon>
        <taxon>Mytiloidea</taxon>
        <taxon>Mytilidae</taxon>
        <taxon>Mytilinae</taxon>
        <taxon>Mytilus</taxon>
    </lineage>
</organism>
<dbReference type="PROSITE" id="PS50168">
    <property type="entry name" value="DED"/>
    <property type="match status" value="1"/>
</dbReference>
<protein>
    <recommendedName>
        <fullName evidence="1">DED domain-containing protein</fullName>
    </recommendedName>
</protein>
<dbReference type="EMBL" id="CACVKT020000569">
    <property type="protein sequence ID" value="CAC5360620.1"/>
    <property type="molecule type" value="Genomic_DNA"/>
</dbReference>
<reference evidence="2 3" key="1">
    <citation type="submission" date="2020-06" db="EMBL/GenBank/DDBJ databases">
        <authorList>
            <person name="Li R."/>
            <person name="Bekaert M."/>
        </authorList>
    </citation>
    <scope>NUCLEOTIDE SEQUENCE [LARGE SCALE GENOMIC DNA]</scope>
    <source>
        <strain evidence="3">wild</strain>
    </source>
</reference>
<proteinExistence type="predicted"/>
<gene>
    <name evidence="2" type="ORF">MCOR_3038</name>
</gene>
<accession>A0A6J8A4N0</accession>
<name>A0A6J8A4N0_MYTCO</name>
<keyword evidence="3" id="KW-1185">Reference proteome</keyword>
<sequence length="186" mass="20996">MPPKLQLFKMHRRDRQSPVKVSKDFPNNYSVTLLKCGKELSEEDFSSLKLLLQLNELVTVKDLEKVNNSIELISFLDKRSFVNDKDLEFLRRCFMAIGRMDLIIKYIDTCTYTNSCTARSNTLPLLNWQPSSAHGSASGSQENITELKEGTDGATAAVSMMEDEDSDVIQSSQDSLTDDDKLALFD</sequence>
<evidence type="ECO:0000259" key="1">
    <source>
        <dbReference type="PROSITE" id="PS50168"/>
    </source>
</evidence>
<dbReference type="InterPro" id="IPR001875">
    <property type="entry name" value="DED_dom"/>
</dbReference>
<dbReference type="Gene3D" id="1.10.533.10">
    <property type="entry name" value="Death Domain, Fas"/>
    <property type="match status" value="1"/>
</dbReference>
<evidence type="ECO:0000313" key="2">
    <source>
        <dbReference type="EMBL" id="CAC5360620.1"/>
    </source>
</evidence>
<feature type="domain" description="DED" evidence="1">
    <location>
        <begin position="28"/>
        <end position="108"/>
    </location>
</feature>
<dbReference type="Proteomes" id="UP000507470">
    <property type="component" value="Unassembled WGS sequence"/>
</dbReference>
<dbReference type="GO" id="GO:0042981">
    <property type="term" value="P:regulation of apoptotic process"/>
    <property type="evidence" value="ECO:0007669"/>
    <property type="project" value="InterPro"/>
</dbReference>
<dbReference type="Pfam" id="PF01335">
    <property type="entry name" value="DED"/>
    <property type="match status" value="1"/>
</dbReference>
<dbReference type="OrthoDB" id="6101822at2759"/>
<dbReference type="AlphaFoldDB" id="A0A6J8A4N0"/>
<dbReference type="SMART" id="SM00031">
    <property type="entry name" value="DED"/>
    <property type="match status" value="1"/>
</dbReference>
<dbReference type="InterPro" id="IPR011029">
    <property type="entry name" value="DEATH-like_dom_sf"/>
</dbReference>